<evidence type="ECO:0000313" key="8">
    <source>
        <dbReference type="Proteomes" id="UP000647424"/>
    </source>
</evidence>
<organism evidence="7 8">
    <name type="scientific">Limnohabitans radicicola</name>
    <dbReference type="NCBI Taxonomy" id="2771427"/>
    <lineage>
        <taxon>Bacteria</taxon>
        <taxon>Pseudomonadati</taxon>
        <taxon>Pseudomonadota</taxon>
        <taxon>Betaproteobacteria</taxon>
        <taxon>Burkholderiales</taxon>
        <taxon>Comamonadaceae</taxon>
        <taxon>Limnohabitans</taxon>
    </lineage>
</organism>
<evidence type="ECO:0000256" key="1">
    <source>
        <dbReference type="ARBA" id="ARBA00004651"/>
    </source>
</evidence>
<comment type="caution">
    <text evidence="7">The sequence shown here is derived from an EMBL/GenBank/DDBJ whole genome shotgun (WGS) entry which is preliminary data.</text>
</comment>
<reference evidence="7" key="1">
    <citation type="submission" date="2020-09" db="EMBL/GenBank/DDBJ databases">
        <title>Genome seq and assembly of Limnohabitants sp.</title>
        <authorList>
            <person name="Chhetri G."/>
        </authorList>
    </citation>
    <scope>NUCLEOTIDE SEQUENCE</scope>
    <source>
        <strain evidence="7">JUR4</strain>
    </source>
</reference>
<feature type="transmembrane region" description="Helical" evidence="6">
    <location>
        <begin position="18"/>
        <end position="39"/>
    </location>
</feature>
<dbReference type="InterPro" id="IPR001851">
    <property type="entry name" value="ABC_transp_permease"/>
</dbReference>
<dbReference type="Proteomes" id="UP000647424">
    <property type="component" value="Unassembled WGS sequence"/>
</dbReference>
<evidence type="ECO:0000313" key="7">
    <source>
        <dbReference type="EMBL" id="MBD8050322.1"/>
    </source>
</evidence>
<evidence type="ECO:0000256" key="5">
    <source>
        <dbReference type="ARBA" id="ARBA00023136"/>
    </source>
</evidence>
<keyword evidence="4 6" id="KW-1133">Transmembrane helix</keyword>
<dbReference type="Pfam" id="PF02653">
    <property type="entry name" value="BPD_transp_2"/>
    <property type="match status" value="1"/>
</dbReference>
<dbReference type="PANTHER" id="PTHR30482:SF17">
    <property type="entry name" value="ABC TRANSPORTER ATP-BINDING PROTEIN"/>
    <property type="match status" value="1"/>
</dbReference>
<dbReference type="InterPro" id="IPR043428">
    <property type="entry name" value="LivM-like"/>
</dbReference>
<gene>
    <name evidence="7" type="ORF">IC609_07180</name>
</gene>
<evidence type="ECO:0000256" key="6">
    <source>
        <dbReference type="SAM" id="Phobius"/>
    </source>
</evidence>
<name>A0A927FHX2_9BURK</name>
<dbReference type="RefSeq" id="WP_191818720.1">
    <property type="nucleotide sequence ID" value="NZ_JACYFT010000001.1"/>
</dbReference>
<keyword evidence="8" id="KW-1185">Reference proteome</keyword>
<evidence type="ECO:0000256" key="4">
    <source>
        <dbReference type="ARBA" id="ARBA00022989"/>
    </source>
</evidence>
<proteinExistence type="predicted"/>
<dbReference type="GO" id="GO:0005886">
    <property type="term" value="C:plasma membrane"/>
    <property type="evidence" value="ECO:0007669"/>
    <property type="project" value="UniProtKB-SubCell"/>
</dbReference>
<keyword evidence="5 6" id="KW-0472">Membrane</keyword>
<dbReference type="AlphaFoldDB" id="A0A927FHX2"/>
<dbReference type="EMBL" id="JACYFT010000001">
    <property type="protein sequence ID" value="MBD8050322.1"/>
    <property type="molecule type" value="Genomic_DNA"/>
</dbReference>
<protein>
    <submittedName>
        <fullName evidence="7">Branched-chain amino acid ABC transporter permease</fullName>
    </submittedName>
</protein>
<dbReference type="CDD" id="cd06581">
    <property type="entry name" value="TM_PBP1_LivM_like"/>
    <property type="match status" value="1"/>
</dbReference>
<feature type="transmembrane region" description="Helical" evidence="6">
    <location>
        <begin position="119"/>
        <end position="139"/>
    </location>
</feature>
<feature type="transmembrane region" description="Helical" evidence="6">
    <location>
        <begin position="91"/>
        <end position="112"/>
    </location>
</feature>
<feature type="transmembrane region" description="Helical" evidence="6">
    <location>
        <begin position="281"/>
        <end position="303"/>
    </location>
</feature>
<evidence type="ECO:0000256" key="2">
    <source>
        <dbReference type="ARBA" id="ARBA00022475"/>
    </source>
</evidence>
<accession>A0A927FHX2</accession>
<dbReference type="GO" id="GO:0015658">
    <property type="term" value="F:branched-chain amino acid transmembrane transporter activity"/>
    <property type="evidence" value="ECO:0007669"/>
    <property type="project" value="InterPro"/>
</dbReference>
<feature type="transmembrane region" description="Helical" evidence="6">
    <location>
        <begin position="252"/>
        <end position="275"/>
    </location>
</feature>
<feature type="transmembrane region" description="Helical" evidence="6">
    <location>
        <begin position="46"/>
        <end position="71"/>
    </location>
</feature>
<dbReference type="PANTHER" id="PTHR30482">
    <property type="entry name" value="HIGH-AFFINITY BRANCHED-CHAIN AMINO ACID TRANSPORT SYSTEM PERMEASE"/>
    <property type="match status" value="1"/>
</dbReference>
<comment type="subcellular location">
    <subcellularLocation>
        <location evidence="1">Cell membrane</location>
        <topology evidence="1">Multi-pass membrane protein</topology>
    </subcellularLocation>
</comment>
<sequence>MSNAISASASAKSYKHQWVAFALMAVILAVAPMWVYPVFLMKVMCFALFASAFNLLLGFGGLLSFGHAMFMGSAGYVAAHAAKVWGLNPELCVLLGTASSATLALVVGLLAIRRQGIYFAMITLALAQMVFFFCLQAPFTGGEDGIQAVPRGKLFGLVDLADNFNMYIFVLTIFLLGFLLIWRVIHSPFGQILKAIREHPDRATSLGYDTDTFKLLAFVISGALAGTAGGTKALVFQLASLTDVHWSMSGEVVLMTLVGGMGTLFGPLVGATVIISMENYLAHLGAWVTIIQGVIFVICVLAFRRGIMGEIAHWIKKPL</sequence>
<keyword evidence="2" id="KW-1003">Cell membrane</keyword>
<evidence type="ECO:0000256" key="3">
    <source>
        <dbReference type="ARBA" id="ARBA00022692"/>
    </source>
</evidence>
<feature type="transmembrane region" description="Helical" evidence="6">
    <location>
        <begin position="164"/>
        <end position="185"/>
    </location>
</feature>
<keyword evidence="3 6" id="KW-0812">Transmembrane</keyword>